<name>A0ABD2BYU6_VESSQ</name>
<comment type="caution">
    <text evidence="1">The sequence shown here is derived from an EMBL/GenBank/DDBJ whole genome shotgun (WGS) entry which is preliminary data.</text>
</comment>
<gene>
    <name evidence="1" type="ORF">V1478_002043</name>
</gene>
<accession>A0ABD2BYU6</accession>
<evidence type="ECO:0000313" key="1">
    <source>
        <dbReference type="EMBL" id="KAL2737957.1"/>
    </source>
</evidence>
<organism evidence="1 2">
    <name type="scientific">Vespula squamosa</name>
    <name type="common">Southern yellow jacket</name>
    <name type="synonym">Wasp</name>
    <dbReference type="NCBI Taxonomy" id="30214"/>
    <lineage>
        <taxon>Eukaryota</taxon>
        <taxon>Metazoa</taxon>
        <taxon>Ecdysozoa</taxon>
        <taxon>Arthropoda</taxon>
        <taxon>Hexapoda</taxon>
        <taxon>Insecta</taxon>
        <taxon>Pterygota</taxon>
        <taxon>Neoptera</taxon>
        <taxon>Endopterygota</taxon>
        <taxon>Hymenoptera</taxon>
        <taxon>Apocrita</taxon>
        <taxon>Aculeata</taxon>
        <taxon>Vespoidea</taxon>
        <taxon>Vespidae</taxon>
        <taxon>Vespinae</taxon>
        <taxon>Vespula</taxon>
    </lineage>
</organism>
<dbReference type="Proteomes" id="UP001607302">
    <property type="component" value="Unassembled WGS sequence"/>
</dbReference>
<proteinExistence type="predicted"/>
<dbReference type="EMBL" id="JAUDFV010000027">
    <property type="protein sequence ID" value="KAL2737957.1"/>
    <property type="molecule type" value="Genomic_DNA"/>
</dbReference>
<sequence>MNKTDISQRMKPDNREQASQELVWISHRGWSKERVITFIDRPVSTLKKTIRSETMFKTK</sequence>
<keyword evidence="2" id="KW-1185">Reference proteome</keyword>
<protein>
    <submittedName>
        <fullName evidence="1">Uncharacterized protein</fullName>
    </submittedName>
</protein>
<dbReference type="AlphaFoldDB" id="A0ABD2BYU6"/>
<reference evidence="1 2" key="1">
    <citation type="journal article" date="2024" name="Ann. Entomol. Soc. Am.">
        <title>Genomic analyses of the southern and eastern yellowjacket wasps (Hymenoptera: Vespidae) reveal evolutionary signatures of social life.</title>
        <authorList>
            <person name="Catto M.A."/>
            <person name="Caine P.B."/>
            <person name="Orr S.E."/>
            <person name="Hunt B.G."/>
            <person name="Goodisman M.A.D."/>
        </authorList>
    </citation>
    <scope>NUCLEOTIDE SEQUENCE [LARGE SCALE GENOMIC DNA]</scope>
    <source>
        <strain evidence="1">233</strain>
        <tissue evidence="1">Head and thorax</tissue>
    </source>
</reference>
<evidence type="ECO:0000313" key="2">
    <source>
        <dbReference type="Proteomes" id="UP001607302"/>
    </source>
</evidence>